<dbReference type="PROSITE" id="PS50033">
    <property type="entry name" value="UBX"/>
    <property type="match status" value="1"/>
</dbReference>
<dbReference type="InterPro" id="IPR050730">
    <property type="entry name" value="UBX_domain-protein"/>
</dbReference>
<dbReference type="Pfam" id="PF00789">
    <property type="entry name" value="UBX"/>
    <property type="match status" value="1"/>
</dbReference>
<dbReference type="GO" id="GO:0043130">
    <property type="term" value="F:ubiquitin binding"/>
    <property type="evidence" value="ECO:0007669"/>
    <property type="project" value="TreeGrafter"/>
</dbReference>
<dbReference type="Gene3D" id="3.40.30.10">
    <property type="entry name" value="Glutaredoxin"/>
    <property type="match status" value="1"/>
</dbReference>
<name>A0A0L0FYL8_9EUKA</name>
<dbReference type="Pfam" id="PF21021">
    <property type="entry name" value="FAF1"/>
    <property type="match status" value="1"/>
</dbReference>
<dbReference type="SUPFAM" id="SSF52833">
    <property type="entry name" value="Thioredoxin-like"/>
    <property type="match status" value="1"/>
</dbReference>
<evidence type="ECO:0000259" key="3">
    <source>
        <dbReference type="PROSITE" id="PS50033"/>
    </source>
</evidence>
<dbReference type="SMART" id="SM00166">
    <property type="entry name" value="UBX"/>
    <property type="match status" value="1"/>
</dbReference>
<protein>
    <recommendedName>
        <fullName evidence="3">UBX domain-containing protein</fullName>
    </recommendedName>
</protein>
<feature type="domain" description="UBX" evidence="3">
    <location>
        <begin position="450"/>
        <end position="528"/>
    </location>
</feature>
<dbReference type="OrthoDB" id="1026733at2759"/>
<feature type="region of interest" description="Disordered" evidence="2">
    <location>
        <begin position="390"/>
        <end position="427"/>
    </location>
</feature>
<dbReference type="InterPro" id="IPR001012">
    <property type="entry name" value="UBX_dom"/>
</dbReference>
<dbReference type="InterPro" id="IPR049483">
    <property type="entry name" value="FAF1_2-like_UAS"/>
</dbReference>
<dbReference type="AlphaFoldDB" id="A0A0L0FYL8"/>
<dbReference type="STRING" id="667725.A0A0L0FYL8"/>
<dbReference type="GeneID" id="25906260"/>
<evidence type="ECO:0000313" key="5">
    <source>
        <dbReference type="Proteomes" id="UP000054560"/>
    </source>
</evidence>
<dbReference type="eggNOG" id="KOG1363">
    <property type="taxonomic scope" value="Eukaryota"/>
</dbReference>
<dbReference type="InterPro" id="IPR006577">
    <property type="entry name" value="UAS"/>
</dbReference>
<evidence type="ECO:0000313" key="4">
    <source>
        <dbReference type="EMBL" id="KNC81942.1"/>
    </source>
</evidence>
<dbReference type="CDD" id="cd01767">
    <property type="entry name" value="UBX"/>
    <property type="match status" value="1"/>
</dbReference>
<dbReference type="InterPro" id="IPR029071">
    <property type="entry name" value="Ubiquitin-like_domsf"/>
</dbReference>
<dbReference type="Gene3D" id="1.10.8.10">
    <property type="entry name" value="DNA helicase RuvA subunit, C-terminal domain"/>
    <property type="match status" value="1"/>
</dbReference>
<dbReference type="RefSeq" id="XP_014155844.1">
    <property type="nucleotide sequence ID" value="XM_014300369.1"/>
</dbReference>
<dbReference type="PANTHER" id="PTHR23322">
    <property type="entry name" value="FAS-ASSOCIATED PROTEIN"/>
    <property type="match status" value="1"/>
</dbReference>
<dbReference type="EMBL" id="KQ241977">
    <property type="protein sequence ID" value="KNC81942.1"/>
    <property type="molecule type" value="Genomic_DNA"/>
</dbReference>
<keyword evidence="1" id="KW-0175">Coiled coil</keyword>
<proteinExistence type="predicted"/>
<dbReference type="GO" id="GO:0005783">
    <property type="term" value="C:endoplasmic reticulum"/>
    <property type="evidence" value="ECO:0007669"/>
    <property type="project" value="TreeGrafter"/>
</dbReference>
<evidence type="ECO:0000256" key="2">
    <source>
        <dbReference type="SAM" id="MobiDB-lite"/>
    </source>
</evidence>
<dbReference type="SUPFAM" id="SSF54236">
    <property type="entry name" value="Ubiquitin-like"/>
    <property type="match status" value="1"/>
</dbReference>
<dbReference type="Pfam" id="PF14555">
    <property type="entry name" value="UBA_4"/>
    <property type="match status" value="1"/>
</dbReference>
<feature type="region of interest" description="Disordered" evidence="2">
    <location>
        <begin position="152"/>
        <end position="174"/>
    </location>
</feature>
<gene>
    <name evidence="4" type="ORF">SARC_05756</name>
</gene>
<dbReference type="InterPro" id="IPR036249">
    <property type="entry name" value="Thioredoxin-like_sf"/>
</dbReference>
<dbReference type="SMART" id="SM00594">
    <property type="entry name" value="UAS"/>
    <property type="match status" value="1"/>
</dbReference>
<dbReference type="Gene3D" id="3.10.20.90">
    <property type="entry name" value="Phosphatidylinositol 3-kinase Catalytic Subunit, Chain A, domain 1"/>
    <property type="match status" value="1"/>
</dbReference>
<reference evidence="4 5" key="1">
    <citation type="submission" date="2011-02" db="EMBL/GenBank/DDBJ databases">
        <title>The Genome Sequence of Sphaeroforma arctica JP610.</title>
        <authorList>
            <consortium name="The Broad Institute Genome Sequencing Platform"/>
            <person name="Russ C."/>
            <person name="Cuomo C."/>
            <person name="Young S.K."/>
            <person name="Zeng Q."/>
            <person name="Gargeya S."/>
            <person name="Alvarado L."/>
            <person name="Berlin A."/>
            <person name="Chapman S.B."/>
            <person name="Chen Z."/>
            <person name="Freedman E."/>
            <person name="Gellesch M."/>
            <person name="Goldberg J."/>
            <person name="Griggs A."/>
            <person name="Gujja S."/>
            <person name="Heilman E."/>
            <person name="Heiman D."/>
            <person name="Howarth C."/>
            <person name="Mehta T."/>
            <person name="Neiman D."/>
            <person name="Pearson M."/>
            <person name="Roberts A."/>
            <person name="Saif S."/>
            <person name="Shea T."/>
            <person name="Shenoy N."/>
            <person name="Sisk P."/>
            <person name="Stolte C."/>
            <person name="Sykes S."/>
            <person name="White J."/>
            <person name="Yandava C."/>
            <person name="Burger G."/>
            <person name="Gray M.W."/>
            <person name="Holland P.W.H."/>
            <person name="King N."/>
            <person name="Lang F.B.F."/>
            <person name="Roger A.J."/>
            <person name="Ruiz-Trillo I."/>
            <person name="Haas B."/>
            <person name="Nusbaum C."/>
            <person name="Birren B."/>
        </authorList>
    </citation>
    <scope>NUCLEOTIDE SEQUENCE [LARGE SCALE GENOMIC DNA]</scope>
    <source>
        <strain evidence="4 5">JP610</strain>
    </source>
</reference>
<dbReference type="GO" id="GO:0036503">
    <property type="term" value="P:ERAD pathway"/>
    <property type="evidence" value="ECO:0007669"/>
    <property type="project" value="TreeGrafter"/>
</dbReference>
<feature type="compositionally biased region" description="Basic and acidic residues" evidence="2">
    <location>
        <begin position="394"/>
        <end position="427"/>
    </location>
</feature>
<sequence length="532" mass="59466">MNINKRAPFTTRTHTHITIFFYTLCRVRTHVTHTMAATTTDAQQQELLKTFKEITHETDDVKCTRTLTVYNWDLASAIDGFLAGGHANPVMLADEMMHAQALDEEGLVEGGMEGYAGAINRQGGGRTSGAGSAALGNPWGTARVQGLRNRMGARPTGQARGANGDPRNGRGRGAEPQGWVSWAISLIFSPIQTFLSAVDYILGPVLRAITAVSGSFVQSDFGKSEETVIREFETEYDQKYGTRHASFFHGSFSQAVSLAKERLQYVVVYVHSPRHLDTDIFCREFMSNQTVMDLCQQDSVFFAASASSTLGWGTANALQATGYPFVAVVLPIGSKIKLVGKIEDISTVSNFTEQLKGFTEMANAELMLQRNERLERLNTRNLLREQEQAFQESLRADQEKAEQKRTAEEKEREEEERKQREIDEEERVAQELEDLREKNFKALPAEPETGQTETANIVFRLPLGGRLQRRFNLDDSVKHVYDFVAGHHLDHDIPDDFSLVCSFPRTEYTDHSLTLRAAKLTGSVALMVQDLD</sequence>
<organism evidence="4 5">
    <name type="scientific">Sphaeroforma arctica JP610</name>
    <dbReference type="NCBI Taxonomy" id="667725"/>
    <lineage>
        <taxon>Eukaryota</taxon>
        <taxon>Ichthyosporea</taxon>
        <taxon>Ichthyophonida</taxon>
        <taxon>Sphaeroforma</taxon>
    </lineage>
</organism>
<evidence type="ECO:0000256" key="1">
    <source>
        <dbReference type="ARBA" id="ARBA00023054"/>
    </source>
</evidence>
<dbReference type="PANTHER" id="PTHR23322:SF1">
    <property type="entry name" value="FAS-ASSOCIATED FACTOR 2"/>
    <property type="match status" value="1"/>
</dbReference>
<keyword evidence="5" id="KW-1185">Reference proteome</keyword>
<accession>A0A0L0FYL8</accession>
<dbReference type="Proteomes" id="UP000054560">
    <property type="component" value="Unassembled WGS sequence"/>
</dbReference>